<keyword evidence="3" id="KW-1185">Reference proteome</keyword>
<name>A0A1J7I404_9PEZI</name>
<dbReference type="AlphaFoldDB" id="A0A1J7I404"/>
<reference evidence="2 3" key="1">
    <citation type="submission" date="2016-10" db="EMBL/GenBank/DDBJ databases">
        <title>Draft genome sequence of Coniochaeta ligniaria NRRL30616, a lignocellulolytic fungus for bioabatement of inhibitors in plant biomass hydrolysates.</title>
        <authorList>
            <consortium name="DOE Joint Genome Institute"/>
            <person name="Jimenez D.J."/>
            <person name="Hector R.E."/>
            <person name="Riley R."/>
            <person name="Sun H."/>
            <person name="Grigoriev I.V."/>
            <person name="Van Elsas J.D."/>
            <person name="Nichols N.N."/>
        </authorList>
    </citation>
    <scope>NUCLEOTIDE SEQUENCE [LARGE SCALE GENOMIC DNA]</scope>
    <source>
        <strain evidence="2 3">NRRL 30616</strain>
    </source>
</reference>
<sequence length="122" mass="13504">MSTFTRHIGAHSLAVSHDVLLLLGMPSKVAKQPTNQPTSPQSQSDQSDSRVLAHPRREKLGVNTRTIGYFEGSVSSHHFKVDFDRYDEGLDGLERCKNCVSAISGPRFLRHTPPQPKKATIP</sequence>
<gene>
    <name evidence="2" type="ORF">CONLIGDRAFT_319448</name>
</gene>
<protein>
    <submittedName>
        <fullName evidence="2">Uncharacterized protein</fullName>
    </submittedName>
</protein>
<proteinExistence type="predicted"/>
<dbReference type="EMBL" id="KV875134">
    <property type="protein sequence ID" value="OIW22221.1"/>
    <property type="molecule type" value="Genomic_DNA"/>
</dbReference>
<evidence type="ECO:0000256" key="1">
    <source>
        <dbReference type="SAM" id="MobiDB-lite"/>
    </source>
</evidence>
<feature type="compositionally biased region" description="Low complexity" evidence="1">
    <location>
        <begin position="32"/>
        <end position="46"/>
    </location>
</feature>
<accession>A0A1J7I404</accession>
<evidence type="ECO:0000313" key="3">
    <source>
        <dbReference type="Proteomes" id="UP000182658"/>
    </source>
</evidence>
<organism evidence="2 3">
    <name type="scientific">Coniochaeta ligniaria NRRL 30616</name>
    <dbReference type="NCBI Taxonomy" id="1408157"/>
    <lineage>
        <taxon>Eukaryota</taxon>
        <taxon>Fungi</taxon>
        <taxon>Dikarya</taxon>
        <taxon>Ascomycota</taxon>
        <taxon>Pezizomycotina</taxon>
        <taxon>Sordariomycetes</taxon>
        <taxon>Sordariomycetidae</taxon>
        <taxon>Coniochaetales</taxon>
        <taxon>Coniochaetaceae</taxon>
        <taxon>Coniochaeta</taxon>
    </lineage>
</organism>
<dbReference type="InParanoid" id="A0A1J7I404"/>
<evidence type="ECO:0000313" key="2">
    <source>
        <dbReference type="EMBL" id="OIW22221.1"/>
    </source>
</evidence>
<dbReference type="Proteomes" id="UP000182658">
    <property type="component" value="Unassembled WGS sequence"/>
</dbReference>
<feature type="region of interest" description="Disordered" evidence="1">
    <location>
        <begin position="27"/>
        <end position="60"/>
    </location>
</feature>